<dbReference type="Gene3D" id="3.40.1160.10">
    <property type="entry name" value="Acetylglutamate kinase-like"/>
    <property type="match status" value="1"/>
</dbReference>
<dbReference type="InterPro" id="IPR036393">
    <property type="entry name" value="AceGlu_kinase-like_sf"/>
</dbReference>
<evidence type="ECO:0000259" key="5">
    <source>
        <dbReference type="Pfam" id="PF00696"/>
    </source>
</evidence>
<name>A0A1Q9ETV1_SYMMI</name>
<evidence type="ECO:0000256" key="2">
    <source>
        <dbReference type="ARBA" id="ARBA00022679"/>
    </source>
</evidence>
<feature type="compositionally biased region" description="Low complexity" evidence="4">
    <location>
        <begin position="437"/>
        <end position="448"/>
    </location>
</feature>
<feature type="domain" description="Aspartate/glutamate/uridylate kinase" evidence="5">
    <location>
        <begin position="886"/>
        <end position="1164"/>
    </location>
</feature>
<gene>
    <name evidence="6" type="primary">arcC</name>
    <name evidence="6" type="ORF">AK812_SmicGene5382</name>
</gene>
<dbReference type="GO" id="GO:0008804">
    <property type="term" value="F:carbamate kinase activity"/>
    <property type="evidence" value="ECO:0007669"/>
    <property type="project" value="InterPro"/>
</dbReference>
<dbReference type="OrthoDB" id="36544at2759"/>
<dbReference type="SUPFAM" id="SSF53633">
    <property type="entry name" value="Carbamate kinase-like"/>
    <property type="match status" value="1"/>
</dbReference>
<feature type="region of interest" description="Disordered" evidence="4">
    <location>
        <begin position="127"/>
        <end position="148"/>
    </location>
</feature>
<dbReference type="InterPro" id="IPR001048">
    <property type="entry name" value="Asp/Glu/Uridylate_kinase"/>
</dbReference>
<dbReference type="CDD" id="cd04235">
    <property type="entry name" value="AAK_CK"/>
    <property type="match status" value="1"/>
</dbReference>
<dbReference type="Proteomes" id="UP000186817">
    <property type="component" value="Unassembled WGS sequence"/>
</dbReference>
<reference evidence="6 7" key="1">
    <citation type="submission" date="2016-02" db="EMBL/GenBank/DDBJ databases">
        <title>Genome analysis of coral dinoflagellate symbionts highlights evolutionary adaptations to a symbiotic lifestyle.</title>
        <authorList>
            <person name="Aranda M."/>
            <person name="Li Y."/>
            <person name="Liew Y.J."/>
            <person name="Baumgarten S."/>
            <person name="Simakov O."/>
            <person name="Wilson M."/>
            <person name="Piel J."/>
            <person name="Ashoor H."/>
            <person name="Bougouffa S."/>
            <person name="Bajic V.B."/>
            <person name="Ryu T."/>
            <person name="Ravasi T."/>
            <person name="Bayer T."/>
            <person name="Micklem G."/>
            <person name="Kim H."/>
            <person name="Bhak J."/>
            <person name="Lajeunesse T.C."/>
            <person name="Voolstra C.R."/>
        </authorList>
    </citation>
    <scope>NUCLEOTIDE SEQUENCE [LARGE SCALE GENOMIC DNA]</scope>
    <source>
        <strain evidence="6 7">CCMP2467</strain>
    </source>
</reference>
<keyword evidence="7" id="KW-1185">Reference proteome</keyword>
<sequence length="1220" mass="133618">MVKQLAEGSRTIQNLNWEILHRQTRRGRDLTDEEVEEKKQERARHVEQREKVKQAAARKRKLEGTIVSQSERVMEHTTRESDRVIETVTQNVRAEFAASSRETLMERIAGPRGSSQETQLAINVLKEDQKKQRKAETAERKAEEKQKNKERMLAIPLGEGDSLQDGVVLRGEVAASKLRRFQGDAEIRLGAVCCRLVELGELATLQLKPLDKQQMTALAVLVESAGSVGMTFQIQAVTEKGVLNAEMVKGKLRDTAADKPIPFSWLLDVPEQPVELAKEDLPDQPVEPLTDREEPAVSQDRAQNLLSSGKEVWAATVSGRMVLFQYLRAAFWGAKQPDIVAKLINPQDADVVAAWSQDRGLPRILLEEQEEIYVSAQFLQAHCTKLSLQGSPRSDGQRERSRSPRRCKQAAEEEQAEAAQPAEDVEMPDAKPEEAEPAAVAEPESALPDADAKPAEEPENQHREQGFVGEICDSWLDLYLDDKAIYDDARERVESGFVFGWVLDCEMIVGKEVTPLKELPKFGCLKDGARIRVQIRSLVDRVEAQYQARRQAEAQAALAARQERARTHQLSDQDRAQVKRILSCGGEVWGASQDSERTVLFQKTCNGLSFGQLAPDFFAKLINPKRDGELVDAWCETVGREPRMMAYGKRGEFMLTTDFVQAYCFSAGAAADSGGITENLAHSEWLRMLPTSDPSCSGGKVGGTWSADTCASCTFAALEGKLMVPDLRKPVPPAHVKAWQVELQKMPRFLSPPLYHFLLQLGTSSSNEEEVGEAPMGLPARDRDLPPQMAISRQEEEGSHARGRIRTTLSELSLPTDSAMEPEHVHRIRKFASSIDCLAPVTCLPTMARLGFLGLRRALGVRSCASEARIIAEQVGPSSEKQRLKVVVAVGGNALIRRGERLTIENQLKAARNDAAPMLKKLMADHSVVLTHGNGPQVGELALERSAATFDVLGAESQGQIGYIFSQAMAGVGVSSACLVTQVVVDPTDAAFQNPTKFVGPVYGAKEADALHQSLGWTMKPDGEYFRRVVSSPVPLEIMQIEAIKLLLAAQTPQGPLPIACGGGGVPVVRMGTAYANIPSHALEGMEAVIDKDRCGALLAQQLDADAFLILTDGGGIWRNFGKPDAKEMKEASISYLEGTKAGSKFPGSMGPKVAGAIEFVKNSPNPDAFAAIGDLNDAHAIFDNQAGTIIKKTVPGDVVWYDRSEEGKGTKVDRVPRNP</sequence>
<evidence type="ECO:0000313" key="7">
    <source>
        <dbReference type="Proteomes" id="UP000186817"/>
    </source>
</evidence>
<dbReference type="InterPro" id="IPR003964">
    <property type="entry name" value="Carb_kinase"/>
</dbReference>
<dbReference type="PRINTS" id="PR01469">
    <property type="entry name" value="CARBMTKINASE"/>
</dbReference>
<dbReference type="EMBL" id="LSRX01000070">
    <property type="protein sequence ID" value="OLQ10837.1"/>
    <property type="molecule type" value="Genomic_DNA"/>
</dbReference>
<dbReference type="Pfam" id="PF00696">
    <property type="entry name" value="AA_kinase"/>
    <property type="match status" value="1"/>
</dbReference>
<evidence type="ECO:0000256" key="3">
    <source>
        <dbReference type="ARBA" id="ARBA00022777"/>
    </source>
</evidence>
<proteinExistence type="inferred from homology"/>
<dbReference type="PANTHER" id="PTHR30409:SF1">
    <property type="entry name" value="CARBAMATE KINASE-RELATED"/>
    <property type="match status" value="1"/>
</dbReference>
<evidence type="ECO:0000313" key="6">
    <source>
        <dbReference type="EMBL" id="OLQ10837.1"/>
    </source>
</evidence>
<dbReference type="GO" id="GO:0005829">
    <property type="term" value="C:cytosol"/>
    <property type="evidence" value="ECO:0007669"/>
    <property type="project" value="TreeGrafter"/>
</dbReference>
<comment type="similarity">
    <text evidence="1">Belongs to the carbamate kinase family.</text>
</comment>
<evidence type="ECO:0000256" key="1">
    <source>
        <dbReference type="ARBA" id="ARBA00011066"/>
    </source>
</evidence>
<feature type="compositionally biased region" description="Basic and acidic residues" evidence="4">
    <location>
        <begin position="450"/>
        <end position="465"/>
    </location>
</feature>
<keyword evidence="2" id="KW-0808">Transferase</keyword>
<accession>A0A1Q9ETV1</accession>
<protein>
    <submittedName>
        <fullName evidence="6">Carbamate kinase</fullName>
    </submittedName>
</protein>
<dbReference type="PANTHER" id="PTHR30409">
    <property type="entry name" value="CARBAMATE KINASE"/>
    <property type="match status" value="1"/>
</dbReference>
<evidence type="ECO:0000256" key="4">
    <source>
        <dbReference type="SAM" id="MobiDB-lite"/>
    </source>
</evidence>
<dbReference type="AlphaFoldDB" id="A0A1Q9ETV1"/>
<keyword evidence="3 6" id="KW-0418">Kinase</keyword>
<feature type="region of interest" description="Disordered" evidence="4">
    <location>
        <begin position="388"/>
        <end position="466"/>
    </location>
</feature>
<organism evidence="6 7">
    <name type="scientific">Symbiodinium microadriaticum</name>
    <name type="common">Dinoflagellate</name>
    <name type="synonym">Zooxanthella microadriatica</name>
    <dbReference type="NCBI Taxonomy" id="2951"/>
    <lineage>
        <taxon>Eukaryota</taxon>
        <taxon>Sar</taxon>
        <taxon>Alveolata</taxon>
        <taxon>Dinophyceae</taxon>
        <taxon>Suessiales</taxon>
        <taxon>Symbiodiniaceae</taxon>
        <taxon>Symbiodinium</taxon>
    </lineage>
</organism>
<dbReference type="GO" id="GO:0019546">
    <property type="term" value="P:L-arginine deiminase pathway"/>
    <property type="evidence" value="ECO:0007669"/>
    <property type="project" value="TreeGrafter"/>
</dbReference>
<comment type="caution">
    <text evidence="6">The sequence shown here is derived from an EMBL/GenBank/DDBJ whole genome shotgun (WGS) entry which is preliminary data.</text>
</comment>